<dbReference type="InterPro" id="IPR046673">
    <property type="entry name" value="ToxA_N"/>
</dbReference>
<comment type="catalytic activity">
    <reaction evidence="1">
        <text>S-ubiquitinyl-[E2 ubiquitin-conjugating enzyme]-L-cysteine + [acceptor protein]-L-lysine = [E2 ubiquitin-conjugating enzyme]-L-cysteine + N(6)-ubiquitinyl-[acceptor protein]-L-lysine.</text>
        <dbReference type="EC" id="2.3.2.27"/>
    </reaction>
</comment>
<proteinExistence type="inferred from homology"/>
<accession>A0A5C5PKZ3</accession>
<dbReference type="Pfam" id="PF20178">
    <property type="entry name" value="ToxA_N"/>
    <property type="match status" value="1"/>
</dbReference>
<keyword evidence="7" id="KW-0175">Coiled coil</keyword>
<dbReference type="PANTHER" id="PTHR48051:SF42">
    <property type="entry name" value="LEUCINE-RICH REPEAT-CONTAINING PROTEIN 18-LIKE"/>
    <property type="match status" value="1"/>
</dbReference>
<keyword evidence="6" id="KW-0833">Ubl conjugation pathway</keyword>
<dbReference type="PROSITE" id="PS51450">
    <property type="entry name" value="LRR"/>
    <property type="match status" value="1"/>
</dbReference>
<dbReference type="EC" id="2.3.2.27" evidence="2"/>
<evidence type="ECO:0000256" key="5">
    <source>
        <dbReference type="ARBA" id="ARBA00023026"/>
    </source>
</evidence>
<dbReference type="Gene3D" id="3.80.10.10">
    <property type="entry name" value="Ribonuclease Inhibitor"/>
    <property type="match status" value="1"/>
</dbReference>
<sequence>MRMTVPIIDPPAPDTDEEQSPHVTVIRDNTPTWYTAAADVRKTELAALSLRIPDWFKQASASSKATLKEVHDRSRRALNNLDQLLSQLQSPVDYAEPLLVAAIEQTFGQRLDVRTVFYARKMEENECNPGPVEVDASSAHALAPRYYFYKGLSLLEAALNNFTADEAEKPVCGDCHLITRYNFHHYRADRKHSVTSVQAQTLDIDAHAFAGLCRELDLGKSYFEHARAALNAHISSTPGAPPGKLYGTLITSHRNQLALAAEIALMKGDIQPPQHALINAILLNQTKHKWAGDDVAFCPYRLLNVQLEGILIIGPRVWQEYLVNAEILPRPCMVYIPGDPLYPLKTYDTLVAFTEHLTTRLCSVEYRTFFSQCVPLSEQDGFFSRLKMLLDPKAVYTFDQDFDASNKRSINRQGHYGTAWDDVWMDYAQQRVQAIMHNASASAVATADITQRAYNAWLWSWGSKALNILNLAAFVVPGLGEVMLVVGAVQMAYEVCEGIESWSNGDVRESWAHFSGVALNLAGLAVPKALMVFKDTALVRRLVHVQFGGRPRLYDFTPGAYRHQVALPADLVAQADGLYAHQGRLYLPAEEGGHYQVQATPTRNHFKLVHPEGEARYAPSIRHNGEGAWVHEFEQPLKWDRRTLLRRIGPHVERFSDDQLEQIRRISGVSDDALRRIYVDQQLPPPLFQETLRRFECGARHQAFIDQLSNADPQVFGRVDASLQLKLLLDNGLWPKSRVLVMFDAQGNLVWRSAEVRALSQVVKVEAEQAESGLLLPAFLEQLSEPEIRQLLDEDSLLRDVRFRLILGGEVDAEGNSIPRAADDEALNAQAQQMMQSLRTPQARALRYRDRLLEVATKTQGKLYRGEVLAGDVSSDTHAQLIQRTFPGLPKLAAEELASHASSQEVAQMDTTSRLPLRMAEEARYYLQKARIMRAHTALLFDSELTMDGVHLALHKLAAIAGRLEGIGIELRADSYDGAVLDRIGAMDAPRQIRLVRVSMKEWAVYSESHRLTYRRADKDAFYSALLVATEDQFLDMPRIRASTPGLKAQIVQQALSEQTSRKALGLQAIKPGFKSPMRLADGRVGYPLSPVGGATPWPSVCVMKAMMLYPSKSIDAVVEMLGLQGRSSATLLARLNQLEQEFAQLDRDLVAWQQAGESGYRSARRRASADLRNAWQRKTAIAFAADGTPIGHVLDLSDEVIHELPALSANMDHVGRLNLRRMGLSDSSLPFFRAFGGLRWLDLRENNLTQLPEFANAGAGLTKLNLSRNDIRLSEQGRVRLEGMRALKILNLSDNPHLGWTADVRGMRSLNQLYLSNTGSTHFPTGVEQLTQLARIDLHTNRLTTLPEYAFEHLERIIVHDNPLSADTLARLAAELPAHQAVWTDHVDTVDARDLWLVDTPQVQRAQRSNLWDDLRASADSQQFFTVLADTTRGAEYASGNTRAALAARVWDMLEAAQQSQDIREILFSTADDRVTCGDGSTVEFMNLERELIGARALLLAGDVHAESMLISTAKKLFRQHLVDVIAQRDVEARGPGFAEQVEVILAYRIGLADRLDLPVKSRGMLFPQQANVSQAALDQAYTQVLAAEQVTADETAFFAERRFWQQHLRTQYPQQLEALMGPGDALNRARGDALDELAQWEAQENTAADQASKDQWQARHTELVDNLVNMLGKPRTEILVDGTMQSAFYLEQLNVLGVVHLQQEEQAMRTLTRSVLNNAAAEQGTPV</sequence>
<dbReference type="InterPro" id="IPR050216">
    <property type="entry name" value="LRR_domain-containing"/>
</dbReference>
<feature type="coiled-coil region" evidence="7">
    <location>
        <begin position="1129"/>
        <end position="1156"/>
    </location>
</feature>
<dbReference type="GO" id="GO:0005737">
    <property type="term" value="C:cytoplasm"/>
    <property type="evidence" value="ECO:0007669"/>
    <property type="project" value="TreeGrafter"/>
</dbReference>
<evidence type="ECO:0000256" key="7">
    <source>
        <dbReference type="SAM" id="Coils"/>
    </source>
</evidence>
<evidence type="ECO:0000256" key="6">
    <source>
        <dbReference type="PROSITE-ProRule" id="PRU01398"/>
    </source>
</evidence>
<comment type="similarity">
    <text evidence="6">Belongs to the LRR-containing bacterial E3 ligase family.</text>
</comment>
<evidence type="ECO:0000259" key="9">
    <source>
        <dbReference type="PROSITE" id="PS52053"/>
    </source>
</evidence>
<dbReference type="InterPro" id="IPR001611">
    <property type="entry name" value="Leu-rich_rpt"/>
</dbReference>
<evidence type="ECO:0000256" key="2">
    <source>
        <dbReference type="ARBA" id="ARBA00012483"/>
    </source>
</evidence>
<evidence type="ECO:0000313" key="11">
    <source>
        <dbReference type="Proteomes" id="UP000317267"/>
    </source>
</evidence>
<dbReference type="GO" id="GO:0061630">
    <property type="term" value="F:ubiquitin protein ligase activity"/>
    <property type="evidence" value="ECO:0007669"/>
    <property type="project" value="UniProtKB-EC"/>
</dbReference>
<evidence type="ECO:0000256" key="1">
    <source>
        <dbReference type="ARBA" id="ARBA00000900"/>
    </source>
</evidence>
<gene>
    <name evidence="10" type="ORF">FIV39_09010</name>
</gene>
<dbReference type="EMBL" id="VFES01000004">
    <property type="protein sequence ID" value="TWR67666.1"/>
    <property type="molecule type" value="Genomic_DNA"/>
</dbReference>
<dbReference type="Gene3D" id="1.20.58.360">
    <property type="entry name" value="Shigella T3SS effector IpaH defines"/>
    <property type="match status" value="1"/>
</dbReference>
<protein>
    <recommendedName>
        <fullName evidence="2">RING-type E3 ubiquitin transferase</fullName>
        <ecNumber evidence="2">2.3.2.27</ecNumber>
    </recommendedName>
</protein>
<dbReference type="InterPro" id="IPR003591">
    <property type="entry name" value="Leu-rich_rpt_typical-subtyp"/>
</dbReference>
<keyword evidence="5" id="KW-0843">Virulence</keyword>
<comment type="caution">
    <text evidence="10">The sequence shown here is derived from an EMBL/GenBank/DDBJ whole genome shotgun (WGS) entry which is preliminary data.</text>
</comment>
<organism evidence="10 11">
    <name type="scientific">Pseudomonas grimontii</name>
    <dbReference type="NCBI Taxonomy" id="129847"/>
    <lineage>
        <taxon>Bacteria</taxon>
        <taxon>Pseudomonadati</taxon>
        <taxon>Pseudomonadota</taxon>
        <taxon>Gammaproteobacteria</taxon>
        <taxon>Pseudomonadales</taxon>
        <taxon>Pseudomonadaceae</taxon>
        <taxon>Pseudomonas</taxon>
    </lineage>
</organism>
<keyword evidence="4" id="KW-0677">Repeat</keyword>
<evidence type="ECO:0000313" key="10">
    <source>
        <dbReference type="EMBL" id="TWR67666.1"/>
    </source>
</evidence>
<dbReference type="PROSITE" id="PS52053">
    <property type="entry name" value="NEL"/>
    <property type="match status" value="1"/>
</dbReference>
<comment type="PTM">
    <text evidence="6">Ubiquitinated in the presence of host E1 ubiquitin-activating enzyme, E2 ubiquitin-conjugating enzyme and ubiquitin.</text>
</comment>
<dbReference type="GO" id="GO:0005576">
    <property type="term" value="C:extracellular region"/>
    <property type="evidence" value="ECO:0007669"/>
    <property type="project" value="UniProtKB-UniRule"/>
</dbReference>
<reference evidence="10 11" key="1">
    <citation type="submission" date="2019-06" db="EMBL/GenBank/DDBJ databases">
        <title>Pseudomonas bimorpha sp. nov. isolated from bovine raw milk and skim milk concentrate.</title>
        <authorList>
            <person name="Hofmann K."/>
            <person name="Huptas C."/>
            <person name="Doll E."/>
            <person name="Scherer S."/>
            <person name="Wenning M."/>
        </authorList>
    </citation>
    <scope>NUCLEOTIDE SEQUENCE [LARGE SCALE GENOMIC DNA]</scope>
    <source>
        <strain evidence="10 11">DSM 17515</strain>
    </source>
</reference>
<dbReference type="InterPro" id="IPR029487">
    <property type="entry name" value="NEL_dom"/>
</dbReference>
<dbReference type="PANTHER" id="PTHR48051">
    <property type="match status" value="1"/>
</dbReference>
<feature type="domain" description="NEL" evidence="9">
    <location>
        <begin position="1389"/>
        <end position="1689"/>
    </location>
</feature>
<keyword evidence="6" id="KW-1035">Host cytoplasm</keyword>
<keyword evidence="6" id="KW-0832">Ubl conjugation</keyword>
<dbReference type="InterPro" id="IPR032675">
    <property type="entry name" value="LRR_dom_sf"/>
</dbReference>
<keyword evidence="6" id="KW-0964">Secreted</keyword>
<dbReference type="Pfam" id="PF14496">
    <property type="entry name" value="NEL"/>
    <property type="match status" value="1"/>
</dbReference>
<evidence type="ECO:0000256" key="4">
    <source>
        <dbReference type="ARBA" id="ARBA00022737"/>
    </source>
</evidence>
<evidence type="ECO:0000256" key="8">
    <source>
        <dbReference type="SAM" id="MobiDB-lite"/>
    </source>
</evidence>
<dbReference type="OrthoDB" id="1467561at2"/>
<keyword evidence="6" id="KW-0808">Transferase</keyword>
<dbReference type="GO" id="GO:0016567">
    <property type="term" value="P:protein ubiquitination"/>
    <property type="evidence" value="ECO:0007669"/>
    <property type="project" value="InterPro"/>
</dbReference>
<dbReference type="SUPFAM" id="SSF52058">
    <property type="entry name" value="L domain-like"/>
    <property type="match status" value="1"/>
</dbReference>
<feature type="region of interest" description="Disordered" evidence="8">
    <location>
        <begin position="1"/>
        <end position="21"/>
    </location>
</feature>
<evidence type="ECO:0000256" key="3">
    <source>
        <dbReference type="ARBA" id="ARBA00022614"/>
    </source>
</evidence>
<dbReference type="Proteomes" id="UP000317267">
    <property type="component" value="Unassembled WGS sequence"/>
</dbReference>
<keyword evidence="3" id="KW-0433">Leucine-rich repeat</keyword>
<name>A0A5C5PKZ3_9PSED</name>
<feature type="active site" description="Glycyl thioester intermediate" evidence="6">
    <location>
        <position position="1478"/>
    </location>
</feature>
<dbReference type="SMART" id="SM00369">
    <property type="entry name" value="LRR_TYP"/>
    <property type="match status" value="2"/>
</dbReference>